<dbReference type="Gene3D" id="3.40.630.30">
    <property type="match status" value="1"/>
</dbReference>
<accession>A0A8D2LY66</accession>
<dbReference type="InterPro" id="IPR000182">
    <property type="entry name" value="GNAT_dom"/>
</dbReference>
<reference evidence="5" key="1">
    <citation type="submission" date="2025-08" db="UniProtKB">
        <authorList>
            <consortium name="Ensembl"/>
        </authorList>
    </citation>
    <scope>IDENTIFICATION</scope>
</reference>
<dbReference type="Ensembl" id="ENSVKKT00000029736.1">
    <property type="protein sequence ID" value="ENSVKKP00000029046.1"/>
    <property type="gene ID" value="ENSVKKG00000018705.1"/>
</dbReference>
<dbReference type="SUPFAM" id="SSF55729">
    <property type="entry name" value="Acyl-CoA N-acyltransferases (Nat)"/>
    <property type="match status" value="1"/>
</dbReference>
<feature type="domain" description="N-acetyltransferase" evidence="4">
    <location>
        <begin position="41"/>
        <end position="131"/>
    </location>
</feature>
<dbReference type="CDD" id="cd04301">
    <property type="entry name" value="NAT_SF"/>
    <property type="match status" value="1"/>
</dbReference>
<dbReference type="PROSITE" id="PS51186">
    <property type="entry name" value="GNAT"/>
    <property type="match status" value="1"/>
</dbReference>
<dbReference type="InterPro" id="IPR051016">
    <property type="entry name" value="Diverse_Substrate_AcTransf"/>
</dbReference>
<keyword evidence="3" id="KW-0012">Acyltransferase</keyword>
<evidence type="ECO:0000313" key="5">
    <source>
        <dbReference type="Ensembl" id="ENSVKKP00000029046.1"/>
    </source>
</evidence>
<dbReference type="GO" id="GO:0008080">
    <property type="term" value="F:N-acetyltransferase activity"/>
    <property type="evidence" value="ECO:0007669"/>
    <property type="project" value="TreeGrafter"/>
</dbReference>
<keyword evidence="2" id="KW-0808">Transferase</keyword>
<dbReference type="PANTHER" id="PTHR10545:SF29">
    <property type="entry name" value="GH14572P-RELATED"/>
    <property type="match status" value="1"/>
</dbReference>
<evidence type="ECO:0000256" key="2">
    <source>
        <dbReference type="ARBA" id="ARBA00022679"/>
    </source>
</evidence>
<proteinExistence type="inferred from homology"/>
<evidence type="ECO:0000256" key="1">
    <source>
        <dbReference type="ARBA" id="ARBA00008694"/>
    </source>
</evidence>
<organism evidence="5 6">
    <name type="scientific">Varanus komodoensis</name>
    <name type="common">Komodo dragon</name>
    <dbReference type="NCBI Taxonomy" id="61221"/>
    <lineage>
        <taxon>Eukaryota</taxon>
        <taxon>Metazoa</taxon>
        <taxon>Chordata</taxon>
        <taxon>Craniata</taxon>
        <taxon>Vertebrata</taxon>
        <taxon>Euteleostomi</taxon>
        <taxon>Lepidosauria</taxon>
        <taxon>Squamata</taxon>
        <taxon>Bifurcata</taxon>
        <taxon>Unidentata</taxon>
        <taxon>Episquamata</taxon>
        <taxon>Toxicofera</taxon>
        <taxon>Anguimorpha</taxon>
        <taxon>Paleoanguimorpha</taxon>
        <taxon>Varanoidea</taxon>
        <taxon>Varanidae</taxon>
        <taxon>Varanus</taxon>
    </lineage>
</organism>
<reference evidence="5" key="2">
    <citation type="submission" date="2025-09" db="UniProtKB">
        <authorList>
            <consortium name="Ensembl"/>
        </authorList>
    </citation>
    <scope>IDENTIFICATION</scope>
</reference>
<evidence type="ECO:0000256" key="3">
    <source>
        <dbReference type="ARBA" id="ARBA00023315"/>
    </source>
</evidence>
<dbReference type="FunFam" id="3.40.630.30:FF:000064">
    <property type="entry name" value="GNAT family acetyltransferase"/>
    <property type="match status" value="1"/>
</dbReference>
<dbReference type="Proteomes" id="UP000694545">
    <property type="component" value="Unplaced"/>
</dbReference>
<keyword evidence="6" id="KW-1185">Reference proteome</keyword>
<dbReference type="PANTHER" id="PTHR10545">
    <property type="entry name" value="DIAMINE N-ACETYLTRANSFERASE"/>
    <property type="match status" value="1"/>
</dbReference>
<evidence type="ECO:0000259" key="4">
    <source>
        <dbReference type="PROSITE" id="PS51186"/>
    </source>
</evidence>
<dbReference type="OMA" id="TEVEQWE"/>
<protein>
    <recommendedName>
        <fullName evidence="4">N-acetyltransferase domain-containing protein</fullName>
    </recommendedName>
</protein>
<comment type="similarity">
    <text evidence="1">Belongs to the acetyltransferase family.</text>
</comment>
<sequence length="144" mass="16338">MPDIFFPCPVLKADGFGEHPFFKCILAETPAENESKQARTIGYALYFFGYNVNHGRIMYLENLFVVAEFRGSGIGKEFMGKLAEVALQAGCTEIKFVTMEWNREAKDFYTRLGAHDTTESEQWHCMVLEADALRRLAQGRKALA</sequence>
<name>A0A8D2LY66_VARKO</name>
<dbReference type="Pfam" id="PF00583">
    <property type="entry name" value="Acetyltransf_1"/>
    <property type="match status" value="1"/>
</dbReference>
<evidence type="ECO:0000313" key="6">
    <source>
        <dbReference type="Proteomes" id="UP000694545"/>
    </source>
</evidence>
<dbReference type="InterPro" id="IPR016181">
    <property type="entry name" value="Acyl_CoA_acyltransferase"/>
</dbReference>
<dbReference type="AlphaFoldDB" id="A0A8D2LY66"/>